<keyword evidence="2" id="KW-1185">Reference proteome</keyword>
<sequence length="81" mass="9000">MYEVSTQIAVRLPDEIVAFIDDEVRGQHARSRAAVVVRALERERRRRLAERDAEILAASLSAPSDLDALAGRSARTVLDID</sequence>
<dbReference type="EMBL" id="CP097320">
    <property type="protein sequence ID" value="UQX13098.1"/>
    <property type="molecule type" value="Genomic_DNA"/>
</dbReference>
<dbReference type="NCBIfam" id="NF041551">
    <property type="entry name" value="YlcI_YnfO_N"/>
    <property type="match status" value="1"/>
</dbReference>
<protein>
    <submittedName>
        <fullName evidence="1">Antitoxin</fullName>
    </submittedName>
</protein>
<proteinExistence type="predicted"/>
<evidence type="ECO:0000313" key="2">
    <source>
        <dbReference type="Proteomes" id="UP001056610"/>
    </source>
</evidence>
<accession>A0ABY4QTC2</accession>
<gene>
    <name evidence="1" type="ORF">M5I08_13335</name>
</gene>
<name>A0ABY4QTC2_9MYCO</name>
<organism evidence="1 2">
    <name type="scientific">Candidatus Mycobacterium methanotrophicum</name>
    <dbReference type="NCBI Taxonomy" id="2943498"/>
    <lineage>
        <taxon>Bacteria</taxon>
        <taxon>Bacillati</taxon>
        <taxon>Actinomycetota</taxon>
        <taxon>Actinomycetes</taxon>
        <taxon>Mycobacteriales</taxon>
        <taxon>Mycobacteriaceae</taxon>
        <taxon>Mycobacterium</taxon>
    </lineage>
</organism>
<evidence type="ECO:0000313" key="1">
    <source>
        <dbReference type="EMBL" id="UQX13098.1"/>
    </source>
</evidence>
<reference evidence="1" key="1">
    <citation type="submission" date="2022-05" db="EMBL/GenBank/DDBJ databases">
        <title>A methanotrophic Mycobacterium dominates a cave microbial ecosystem.</title>
        <authorList>
            <person name="Van Spanning R.J.M."/>
            <person name="Guan Q."/>
            <person name="Melkonian C."/>
            <person name="Gallant J."/>
            <person name="Polerecky L."/>
            <person name="Flot J.-F."/>
            <person name="Brandt B.W."/>
            <person name="Braster M."/>
            <person name="Iturbe Espinoza P."/>
            <person name="Aerts J."/>
            <person name="Meima-Franke M."/>
            <person name="Piersma S.R."/>
            <person name="Bunduc C."/>
            <person name="Ummels R."/>
            <person name="Pain A."/>
            <person name="Fleming E.J."/>
            <person name="van der Wel N."/>
            <person name="Gherman V.D."/>
            <person name="Sarbu S.M."/>
            <person name="Bodelier P.L.E."/>
            <person name="Bitter W."/>
        </authorList>
    </citation>
    <scope>NUCLEOTIDE SEQUENCE</scope>
    <source>
        <strain evidence="1">Sulfur Cave</strain>
    </source>
</reference>
<dbReference type="Proteomes" id="UP001056610">
    <property type="component" value="Chromosome"/>
</dbReference>